<dbReference type="Proteomes" id="UP000631114">
    <property type="component" value="Unassembled WGS sequence"/>
</dbReference>
<name>A0A835HTE3_9MAGN</name>
<accession>A0A835HTE3</accession>
<evidence type="ECO:0000313" key="1">
    <source>
        <dbReference type="EMBL" id="KAF9605009.1"/>
    </source>
</evidence>
<comment type="caution">
    <text evidence="1">The sequence shown here is derived from an EMBL/GenBank/DDBJ whole genome shotgun (WGS) entry which is preliminary data.</text>
</comment>
<sequence length="154" mass="17671">MGIRRISTLVSHSFPAYLPSLGRNLDWERGLCRYSTVVATEEPITPPVQIKYTQLLIDGKFVDATSGDAEDINRAVASARKAFDEGPWPKMTAKGHGYYYALPICLGRTFMNLQRLKLGTMESLMIRLLKLNYPCWSVYFDIMLVRKQKDERFE</sequence>
<protein>
    <submittedName>
        <fullName evidence="1">Uncharacterized protein</fullName>
    </submittedName>
</protein>
<dbReference type="SUPFAM" id="SSF53720">
    <property type="entry name" value="ALDH-like"/>
    <property type="match status" value="1"/>
</dbReference>
<reference evidence="1 2" key="1">
    <citation type="submission" date="2020-10" db="EMBL/GenBank/DDBJ databases">
        <title>The Coptis chinensis genome and diversification of protoberbering-type alkaloids.</title>
        <authorList>
            <person name="Wang B."/>
            <person name="Shu S."/>
            <person name="Song C."/>
            <person name="Liu Y."/>
        </authorList>
    </citation>
    <scope>NUCLEOTIDE SEQUENCE [LARGE SCALE GENOMIC DNA]</scope>
    <source>
        <strain evidence="1">HL-2020</strain>
        <tissue evidence="1">Leaf</tissue>
    </source>
</reference>
<proteinExistence type="predicted"/>
<keyword evidence="2" id="KW-1185">Reference proteome</keyword>
<dbReference type="InterPro" id="IPR016161">
    <property type="entry name" value="Ald_DH/histidinol_DH"/>
</dbReference>
<gene>
    <name evidence="1" type="ORF">IFM89_012965</name>
</gene>
<dbReference type="EMBL" id="JADFTS010000005">
    <property type="protein sequence ID" value="KAF9605009.1"/>
    <property type="molecule type" value="Genomic_DNA"/>
</dbReference>
<dbReference type="GO" id="GO:0016491">
    <property type="term" value="F:oxidoreductase activity"/>
    <property type="evidence" value="ECO:0007669"/>
    <property type="project" value="InterPro"/>
</dbReference>
<dbReference type="Gene3D" id="3.40.605.10">
    <property type="entry name" value="Aldehyde Dehydrogenase, Chain A, domain 1"/>
    <property type="match status" value="1"/>
</dbReference>
<dbReference type="InterPro" id="IPR016162">
    <property type="entry name" value="Ald_DH_N"/>
</dbReference>
<dbReference type="AlphaFoldDB" id="A0A835HTE3"/>
<dbReference type="OrthoDB" id="310895at2759"/>
<evidence type="ECO:0000313" key="2">
    <source>
        <dbReference type="Proteomes" id="UP000631114"/>
    </source>
</evidence>
<organism evidence="1 2">
    <name type="scientific">Coptis chinensis</name>
    <dbReference type="NCBI Taxonomy" id="261450"/>
    <lineage>
        <taxon>Eukaryota</taxon>
        <taxon>Viridiplantae</taxon>
        <taxon>Streptophyta</taxon>
        <taxon>Embryophyta</taxon>
        <taxon>Tracheophyta</taxon>
        <taxon>Spermatophyta</taxon>
        <taxon>Magnoliopsida</taxon>
        <taxon>Ranunculales</taxon>
        <taxon>Ranunculaceae</taxon>
        <taxon>Coptidoideae</taxon>
        <taxon>Coptis</taxon>
    </lineage>
</organism>